<dbReference type="EMBL" id="BIMX01000007">
    <property type="protein sequence ID" value="GCE98866.1"/>
    <property type="molecule type" value="Genomic_DNA"/>
</dbReference>
<dbReference type="GO" id="GO:0005739">
    <property type="term" value="C:mitochondrion"/>
    <property type="evidence" value="ECO:0007669"/>
    <property type="project" value="TreeGrafter"/>
</dbReference>
<dbReference type="Gene3D" id="3.40.50.300">
    <property type="entry name" value="P-loop containing nucleotide triphosphate hydrolases"/>
    <property type="match status" value="1"/>
</dbReference>
<accession>A0A4C2E6B7</accession>
<dbReference type="EC" id="2.5.1.75" evidence="5 6"/>
<dbReference type="AlphaFoldDB" id="A0A4C2E6B7"/>
<dbReference type="GO" id="GO:0005524">
    <property type="term" value="F:ATP binding"/>
    <property type="evidence" value="ECO:0007669"/>
    <property type="project" value="UniProtKB-UniRule"/>
</dbReference>
<dbReference type="HAMAP" id="MF_00185">
    <property type="entry name" value="IPP_trans"/>
    <property type="match status" value="1"/>
</dbReference>
<evidence type="ECO:0000256" key="2">
    <source>
        <dbReference type="ARBA" id="ARBA00022679"/>
    </source>
</evidence>
<sequence>MFSNSPGKVVVIAGTTGVGKSQLSIHLAKKFNGEVINSDSMQVYKGLPIITNKHPIGEREGIPHHVINHVDWSEEYYLHRFENECINAIEDIHRRGKLAIIVGGTHYYLQVLFNKHLKSAKRDITKEERELLNSGNGQLIYDTLKVYDPEIATKFHPNDTRRVQRMLEIYYESGKKPSETYAEQEISLRYNTLFLWLYSDLSTLERRLDDRVDKMLETGAMQEIMELYDYFRNHRYTTEQCENGVWQVIGFKEFLPWLTDEAKNIKVEESVERMKIRTRQYAKKQVKWIRKMLIPDVNGDVYVLDASDLSQWHENVLIRSSDITRQFFEDKPVQDTYVPERLKGILNMRNPKDKSQRDWKQYMCSICRDQHNKELIAIGETNWQIHLKSRRHRSNLTKGARKAAYEKWKVMKNMDDDARER</sequence>
<dbReference type="InterPro" id="IPR039657">
    <property type="entry name" value="Dimethylallyltransferase"/>
</dbReference>
<gene>
    <name evidence="8" type="primary">MOD5</name>
    <name evidence="8" type="ORF">ZYGM_001085</name>
</gene>
<evidence type="ECO:0000256" key="6">
    <source>
        <dbReference type="RuleBase" id="RU003783"/>
    </source>
</evidence>
<organism evidence="8 9">
    <name type="scientific">Zygosaccharomyces mellis</name>
    <dbReference type="NCBI Taxonomy" id="42258"/>
    <lineage>
        <taxon>Eukaryota</taxon>
        <taxon>Fungi</taxon>
        <taxon>Dikarya</taxon>
        <taxon>Ascomycota</taxon>
        <taxon>Saccharomycotina</taxon>
        <taxon>Saccharomycetes</taxon>
        <taxon>Saccharomycetales</taxon>
        <taxon>Saccharomycetaceae</taxon>
        <taxon>Zygosaccharomyces</taxon>
    </lineage>
</organism>
<keyword evidence="2 5" id="KW-0808">Transferase</keyword>
<comment type="caution">
    <text evidence="8">The sequence shown here is derived from an EMBL/GenBank/DDBJ whole genome shotgun (WGS) entry which is preliminary data.</text>
</comment>
<dbReference type="InterPro" id="IPR027417">
    <property type="entry name" value="P-loop_NTPase"/>
</dbReference>
<keyword evidence="5 6" id="KW-0819">tRNA processing</keyword>
<dbReference type="PIRSF" id="PIRSF039110">
    <property type="entry name" value="IPP_transferase"/>
    <property type="match status" value="1"/>
</dbReference>
<evidence type="ECO:0000256" key="5">
    <source>
        <dbReference type="PIRNR" id="PIRNR039110"/>
    </source>
</evidence>
<protein>
    <recommendedName>
        <fullName evidence="5 6">tRNA dimethylallyltransferase</fullName>
        <ecNumber evidence="5 6">2.5.1.75</ecNumber>
    </recommendedName>
</protein>
<dbReference type="PANTHER" id="PTHR11088:SF89">
    <property type="entry name" value="TRNA DIMETHYLALLYLTRANSFERASE"/>
    <property type="match status" value="1"/>
</dbReference>
<dbReference type="Pfam" id="PF01715">
    <property type="entry name" value="IPPT"/>
    <property type="match status" value="1"/>
</dbReference>
<dbReference type="PANTHER" id="PTHR11088">
    <property type="entry name" value="TRNA DIMETHYLALLYLTRANSFERASE"/>
    <property type="match status" value="1"/>
</dbReference>
<dbReference type="GO" id="GO:0052381">
    <property type="term" value="F:tRNA dimethylallyltransferase activity"/>
    <property type="evidence" value="ECO:0007669"/>
    <property type="project" value="UniProtKB-UniRule"/>
</dbReference>
<dbReference type="NCBIfam" id="TIGR00174">
    <property type="entry name" value="miaA"/>
    <property type="match status" value="1"/>
</dbReference>
<dbReference type="Gene3D" id="3.30.160.60">
    <property type="entry name" value="Classic Zinc Finger"/>
    <property type="match status" value="1"/>
</dbReference>
<dbReference type="SUPFAM" id="SSF52540">
    <property type="entry name" value="P-loop containing nucleoside triphosphate hydrolases"/>
    <property type="match status" value="1"/>
</dbReference>
<keyword evidence="9" id="KW-1185">Reference proteome</keyword>
<comment type="similarity">
    <text evidence="1 5 7">Belongs to the IPP transferase family.</text>
</comment>
<dbReference type="OrthoDB" id="775260at2759"/>
<evidence type="ECO:0000256" key="7">
    <source>
        <dbReference type="RuleBase" id="RU003785"/>
    </source>
</evidence>
<evidence type="ECO:0000256" key="1">
    <source>
        <dbReference type="ARBA" id="ARBA00005842"/>
    </source>
</evidence>
<comment type="function">
    <text evidence="5">Catalyzes the transfer of a dimethylallyl group onto the adenine at position 37.</text>
</comment>
<dbReference type="GO" id="GO:0006400">
    <property type="term" value="P:tRNA modification"/>
    <property type="evidence" value="ECO:0007669"/>
    <property type="project" value="TreeGrafter"/>
</dbReference>
<keyword evidence="5" id="KW-0963">Cytoplasm</keyword>
<comment type="catalytic activity">
    <reaction evidence="5 6">
        <text>adenosine(37) in tRNA + dimethylallyl diphosphate = N(6)-dimethylallyladenosine(37) in tRNA + diphosphate</text>
        <dbReference type="Rhea" id="RHEA:26482"/>
        <dbReference type="Rhea" id="RHEA-COMP:10162"/>
        <dbReference type="Rhea" id="RHEA-COMP:10375"/>
        <dbReference type="ChEBI" id="CHEBI:33019"/>
        <dbReference type="ChEBI" id="CHEBI:57623"/>
        <dbReference type="ChEBI" id="CHEBI:74411"/>
        <dbReference type="ChEBI" id="CHEBI:74415"/>
        <dbReference type="EC" id="2.5.1.75"/>
    </reaction>
</comment>
<proteinExistence type="inferred from homology"/>
<dbReference type="Proteomes" id="UP000301737">
    <property type="component" value="Unassembled WGS sequence"/>
</dbReference>
<evidence type="ECO:0000256" key="3">
    <source>
        <dbReference type="ARBA" id="ARBA00022741"/>
    </source>
</evidence>
<keyword evidence="3 5" id="KW-0547">Nucleotide-binding</keyword>
<reference evidence="8 9" key="1">
    <citation type="submission" date="2019-01" db="EMBL/GenBank/DDBJ databases">
        <title>Draft Genome Sequencing of Zygosaccharomyces mellis Ca-7.</title>
        <authorList>
            <person name="Shiwa Y."/>
            <person name="Kanesaki Y."/>
            <person name="Ishige T."/>
            <person name="Mura K."/>
            <person name="Hori T."/>
            <person name="Tamura T."/>
        </authorList>
    </citation>
    <scope>NUCLEOTIDE SEQUENCE [LARGE SCALE GENOMIC DNA]</scope>
    <source>
        <strain evidence="8 9">Ca-7</strain>
    </source>
</reference>
<dbReference type="InterPro" id="IPR018022">
    <property type="entry name" value="IPT"/>
</dbReference>
<dbReference type="Gene3D" id="1.10.20.140">
    <property type="match status" value="1"/>
</dbReference>
<evidence type="ECO:0000313" key="8">
    <source>
        <dbReference type="EMBL" id="GCE98866.1"/>
    </source>
</evidence>
<dbReference type="InterPro" id="IPR030666">
    <property type="entry name" value="IPP_transferase_euk"/>
</dbReference>
<evidence type="ECO:0000313" key="9">
    <source>
        <dbReference type="Proteomes" id="UP000301737"/>
    </source>
</evidence>
<keyword evidence="4 5" id="KW-0067">ATP-binding</keyword>
<evidence type="ECO:0000256" key="4">
    <source>
        <dbReference type="ARBA" id="ARBA00022840"/>
    </source>
</evidence>
<name>A0A4C2E6B7_9SACH</name>